<protein>
    <submittedName>
        <fullName evidence="1">Uncharacterized protein</fullName>
    </submittedName>
</protein>
<dbReference type="AlphaFoldDB" id="A0A0H4X9Q4"/>
<dbReference type="OrthoDB" id="5504085at2"/>
<sequence length="127" mass="14302">MFVIRQSQILALEEERRRQLVDALLEHVSDCFDRVVAQLGVVRTRGVIERALVRAERYGIETDADCCEFVNLVFVLGDDFPGGADHAWARELLGPAGGPGPEQRLARLREETEILLSARADRWSERG</sequence>
<evidence type="ECO:0000313" key="2">
    <source>
        <dbReference type="Proteomes" id="UP000009026"/>
    </source>
</evidence>
<keyword evidence="2" id="KW-1185">Reference proteome</keyword>
<reference evidence="1 2" key="1">
    <citation type="journal article" date="2016" name="PLoS ONE">
        <title>Complete Genome Sequence and Comparative Genomics of a Novel Myxobacterium Myxococcus hansupus.</title>
        <authorList>
            <person name="Sharma G."/>
            <person name="Narwani T."/>
            <person name="Subramanian S."/>
        </authorList>
    </citation>
    <scope>NUCLEOTIDE SEQUENCE [LARGE SCALE GENOMIC DNA]</scope>
    <source>
        <strain evidence="2">mixupus</strain>
    </source>
</reference>
<name>A0A0H4X9Q4_9BACT</name>
<dbReference type="RefSeq" id="WP_002634690.1">
    <property type="nucleotide sequence ID" value="NZ_CP012109.1"/>
</dbReference>
<evidence type="ECO:0000313" key="1">
    <source>
        <dbReference type="EMBL" id="AKQ64602.1"/>
    </source>
</evidence>
<proteinExistence type="predicted"/>
<dbReference type="Proteomes" id="UP000009026">
    <property type="component" value="Chromosome"/>
</dbReference>
<organism evidence="1 2">
    <name type="scientific">Pseudomyxococcus hansupus</name>
    <dbReference type="NCBI Taxonomy" id="1297742"/>
    <lineage>
        <taxon>Bacteria</taxon>
        <taxon>Pseudomonadati</taxon>
        <taxon>Myxococcota</taxon>
        <taxon>Myxococcia</taxon>
        <taxon>Myxococcales</taxon>
        <taxon>Cystobacterineae</taxon>
        <taxon>Myxococcaceae</taxon>
        <taxon>Pseudomyxococcus</taxon>
    </lineage>
</organism>
<dbReference type="PATRIC" id="fig|1297742.4.peg.1532"/>
<gene>
    <name evidence="1" type="ORF">A176_001514</name>
</gene>
<dbReference type="EMBL" id="CP012109">
    <property type="protein sequence ID" value="AKQ64602.1"/>
    <property type="molecule type" value="Genomic_DNA"/>
</dbReference>
<dbReference type="STRING" id="1297742.A176_001514"/>
<accession>A0A0H4X9Q4</accession>
<dbReference type="KEGG" id="mym:A176_001514"/>